<organism evidence="3 4">
    <name type="scientific">Xanthomonas sacchari</name>
    <dbReference type="NCBI Taxonomy" id="56458"/>
    <lineage>
        <taxon>Bacteria</taxon>
        <taxon>Pseudomonadati</taxon>
        <taxon>Pseudomonadota</taxon>
        <taxon>Gammaproteobacteria</taxon>
        <taxon>Lysobacterales</taxon>
        <taxon>Lysobacteraceae</taxon>
        <taxon>Xanthomonas</taxon>
    </lineage>
</organism>
<feature type="domain" description="SHOCT" evidence="2">
    <location>
        <begin position="54"/>
        <end position="80"/>
    </location>
</feature>
<evidence type="ECO:0000313" key="4">
    <source>
        <dbReference type="Proteomes" id="UP000247346"/>
    </source>
</evidence>
<gene>
    <name evidence="3" type="ORF">XsacCFBP4641_03530</name>
</gene>
<reference evidence="3 4" key="1">
    <citation type="submission" date="2016-08" db="EMBL/GenBank/DDBJ databases">
        <authorList>
            <person name="Seilhamer J.J."/>
        </authorList>
    </citation>
    <scope>NUCLEOTIDE SEQUENCE [LARGE SCALE GENOMIC DNA]</scope>
    <source>
        <strain evidence="3 4">CFBP4641</strain>
    </source>
</reference>
<evidence type="ECO:0000259" key="2">
    <source>
        <dbReference type="Pfam" id="PF09851"/>
    </source>
</evidence>
<accession>A0A2P5Z8P0</accession>
<dbReference type="EMBL" id="MDEK01000002">
    <property type="protein sequence ID" value="PPU84873.1"/>
    <property type="molecule type" value="Genomic_DNA"/>
</dbReference>
<name>A0A2P5Z8P0_9XANT</name>
<evidence type="ECO:0000313" key="3">
    <source>
        <dbReference type="EMBL" id="PPU84873.1"/>
    </source>
</evidence>
<dbReference type="InterPro" id="IPR018649">
    <property type="entry name" value="SHOCT"/>
</dbReference>
<keyword evidence="1" id="KW-0812">Transmembrane</keyword>
<dbReference type="GeneID" id="93878544"/>
<dbReference type="Pfam" id="PF09851">
    <property type="entry name" value="SHOCT"/>
    <property type="match status" value="1"/>
</dbReference>
<protein>
    <recommendedName>
        <fullName evidence="2">SHOCT domain-containing protein</fullName>
    </recommendedName>
</protein>
<dbReference type="Proteomes" id="UP000247346">
    <property type="component" value="Unassembled WGS sequence"/>
</dbReference>
<keyword evidence="1" id="KW-0472">Membrane</keyword>
<keyword evidence="1" id="KW-1133">Transmembrane helix</keyword>
<comment type="caution">
    <text evidence="3">The sequence shown here is derived from an EMBL/GenBank/DDBJ whole genome shotgun (WGS) entry which is preliminary data.</text>
</comment>
<dbReference type="AlphaFoldDB" id="A0A2P5Z8P0"/>
<proteinExistence type="predicted"/>
<feature type="transmembrane region" description="Helical" evidence="1">
    <location>
        <begin position="6"/>
        <end position="30"/>
    </location>
</feature>
<dbReference type="RefSeq" id="WP_010342085.1">
    <property type="nucleotide sequence ID" value="NZ_CP132343.1"/>
</dbReference>
<dbReference type="OrthoDB" id="6009048at2"/>
<evidence type="ECO:0000256" key="1">
    <source>
        <dbReference type="SAM" id="Phobius"/>
    </source>
</evidence>
<sequence>MGGFSIWHWLVLMVMLGIPLLIGVVVWMAIRAQRRRPAAVAAPPLPPAASVEQRLRALEQLKAQGLIDAAEYARRREQILAAL</sequence>